<organism evidence="2 3">
    <name type="scientific">Aphis glycines</name>
    <name type="common">Soybean aphid</name>
    <dbReference type="NCBI Taxonomy" id="307491"/>
    <lineage>
        <taxon>Eukaryota</taxon>
        <taxon>Metazoa</taxon>
        <taxon>Ecdysozoa</taxon>
        <taxon>Arthropoda</taxon>
        <taxon>Hexapoda</taxon>
        <taxon>Insecta</taxon>
        <taxon>Pterygota</taxon>
        <taxon>Neoptera</taxon>
        <taxon>Paraneoptera</taxon>
        <taxon>Hemiptera</taxon>
        <taxon>Sternorrhyncha</taxon>
        <taxon>Aphidomorpha</taxon>
        <taxon>Aphidoidea</taxon>
        <taxon>Aphididae</taxon>
        <taxon>Aphidini</taxon>
        <taxon>Aphis</taxon>
        <taxon>Aphis</taxon>
    </lineage>
</organism>
<sequence>MKAKLMKNLVLNFQLLATLTCEELCTTFLRMLTHKTKKKILQMPISSFKIREKCKKKIMYRKFQSKQLEKVSISSTNYLRIFAILIYFKNIVTNDLIFSTAIRTTYKKNFVLYFQVLLEIQHFITGFQKKKKILRKVEDFIKKNPKYFENLTVYNNVKKLILSTTGFDHFFVGFPDFFKNCFEFLIFYLYYTLRIFNLLLEILLNANPPDQGARSTATIRCKAITNLGPRPTTDLTTNDV</sequence>
<evidence type="ECO:0000256" key="1">
    <source>
        <dbReference type="SAM" id="SignalP"/>
    </source>
</evidence>
<reference evidence="2 3" key="1">
    <citation type="submission" date="2019-08" db="EMBL/GenBank/DDBJ databases">
        <title>The genome of the soybean aphid Biotype 1, its phylome, world population structure and adaptation to the North American continent.</title>
        <authorList>
            <person name="Giordano R."/>
            <person name="Donthu R.K."/>
            <person name="Hernandez A.G."/>
            <person name="Wright C.L."/>
            <person name="Zimin A.V."/>
        </authorList>
    </citation>
    <scope>NUCLEOTIDE SEQUENCE [LARGE SCALE GENOMIC DNA]</scope>
    <source>
        <tissue evidence="2">Whole aphids</tissue>
    </source>
</reference>
<dbReference type="AlphaFoldDB" id="A0A6G0U3Z2"/>
<protein>
    <submittedName>
        <fullName evidence="2">Uncharacterized protein</fullName>
    </submittedName>
</protein>
<keyword evidence="3" id="KW-1185">Reference proteome</keyword>
<dbReference type="Proteomes" id="UP000475862">
    <property type="component" value="Unassembled WGS sequence"/>
</dbReference>
<feature type="chain" id="PRO_5026117226" evidence="1">
    <location>
        <begin position="22"/>
        <end position="240"/>
    </location>
</feature>
<evidence type="ECO:0000313" key="2">
    <source>
        <dbReference type="EMBL" id="KAE9543838.1"/>
    </source>
</evidence>
<name>A0A6G0U3Z2_APHGL</name>
<dbReference type="EMBL" id="VYZN01000005">
    <property type="protein sequence ID" value="KAE9543838.1"/>
    <property type="molecule type" value="Genomic_DNA"/>
</dbReference>
<evidence type="ECO:0000313" key="3">
    <source>
        <dbReference type="Proteomes" id="UP000475862"/>
    </source>
</evidence>
<feature type="signal peptide" evidence="1">
    <location>
        <begin position="1"/>
        <end position="21"/>
    </location>
</feature>
<comment type="caution">
    <text evidence="2">The sequence shown here is derived from an EMBL/GenBank/DDBJ whole genome shotgun (WGS) entry which is preliminary data.</text>
</comment>
<gene>
    <name evidence="2" type="ORF">AGLY_001962</name>
</gene>
<keyword evidence="1" id="KW-0732">Signal</keyword>
<accession>A0A6G0U3Z2</accession>
<proteinExistence type="predicted"/>